<feature type="compositionally biased region" description="Gly residues" evidence="1">
    <location>
        <begin position="28"/>
        <end position="38"/>
    </location>
</feature>
<evidence type="ECO:0000313" key="2">
    <source>
        <dbReference type="EMBL" id="SCF33959.1"/>
    </source>
</evidence>
<keyword evidence="3" id="KW-1185">Reference proteome</keyword>
<name>A0A1C4ZM37_9ACTN</name>
<proteinExistence type="predicted"/>
<dbReference type="RefSeq" id="WP_091610499.1">
    <property type="nucleotide sequence ID" value="NZ_FMCX01000006.1"/>
</dbReference>
<feature type="region of interest" description="Disordered" evidence="1">
    <location>
        <begin position="1"/>
        <end position="61"/>
    </location>
</feature>
<accession>A0A1C4ZM37</accession>
<gene>
    <name evidence="2" type="ORF">GA0070564_10645</name>
</gene>
<dbReference type="EMBL" id="FMCX01000006">
    <property type="protein sequence ID" value="SCF33959.1"/>
    <property type="molecule type" value="Genomic_DNA"/>
</dbReference>
<dbReference type="Proteomes" id="UP000199504">
    <property type="component" value="Unassembled WGS sequence"/>
</dbReference>
<feature type="compositionally biased region" description="Polar residues" evidence="1">
    <location>
        <begin position="1"/>
        <end position="15"/>
    </location>
</feature>
<dbReference type="AlphaFoldDB" id="A0A1C4ZM37"/>
<organism evidence="2 3">
    <name type="scientific">Micromonospora mirobrigensis</name>
    <dbReference type="NCBI Taxonomy" id="262898"/>
    <lineage>
        <taxon>Bacteria</taxon>
        <taxon>Bacillati</taxon>
        <taxon>Actinomycetota</taxon>
        <taxon>Actinomycetes</taxon>
        <taxon>Micromonosporales</taxon>
        <taxon>Micromonosporaceae</taxon>
        <taxon>Micromonospora</taxon>
    </lineage>
</organism>
<evidence type="ECO:0000256" key="1">
    <source>
        <dbReference type="SAM" id="MobiDB-lite"/>
    </source>
</evidence>
<sequence>MSTPKRSTAAKSSPSEDVFKGFRTSRGGFTGTAKGGGRIWNENEHRPTSRTPATRKEARRG</sequence>
<protein>
    <submittedName>
        <fullName evidence="2">Uncharacterized protein</fullName>
    </submittedName>
</protein>
<evidence type="ECO:0000313" key="3">
    <source>
        <dbReference type="Proteomes" id="UP000199504"/>
    </source>
</evidence>
<reference evidence="3" key="1">
    <citation type="submission" date="2016-06" db="EMBL/GenBank/DDBJ databases">
        <authorList>
            <person name="Varghese N."/>
            <person name="Submissions Spin"/>
        </authorList>
    </citation>
    <scope>NUCLEOTIDE SEQUENCE [LARGE SCALE GENOMIC DNA]</scope>
    <source>
        <strain evidence="3">DSM 44830</strain>
    </source>
</reference>
<dbReference type="STRING" id="262898.GA0070564_10645"/>